<comment type="caution">
    <text evidence="2">The sequence shown here is derived from an EMBL/GenBank/DDBJ whole genome shotgun (WGS) entry which is preliminary data.</text>
</comment>
<dbReference type="EMBL" id="AMZH03014995">
    <property type="protein sequence ID" value="RRT46740.1"/>
    <property type="molecule type" value="Genomic_DNA"/>
</dbReference>
<protein>
    <submittedName>
        <fullName evidence="2">Uncharacterized protein</fullName>
    </submittedName>
</protein>
<sequence>MKKSKGSGHRPLLISLFLHLKKPYNPKPKTAPGNQSPPSSRFQTIPQAITAMSDSVSARATTEDNGSNAIGRLIPPPELAKTRSWGRNLSAAHRHEKKTTGSRHFP</sequence>
<feature type="compositionally biased region" description="Basic residues" evidence="1">
    <location>
        <begin position="92"/>
        <end position="106"/>
    </location>
</feature>
<name>A0A426Y548_ENSVE</name>
<dbReference type="Proteomes" id="UP000287651">
    <property type="component" value="Unassembled WGS sequence"/>
</dbReference>
<dbReference type="AlphaFoldDB" id="A0A426Y548"/>
<feature type="compositionally biased region" description="Polar residues" evidence="1">
    <location>
        <begin position="32"/>
        <end position="68"/>
    </location>
</feature>
<accession>A0A426Y548</accession>
<evidence type="ECO:0000313" key="3">
    <source>
        <dbReference type="Proteomes" id="UP000287651"/>
    </source>
</evidence>
<evidence type="ECO:0000256" key="1">
    <source>
        <dbReference type="SAM" id="MobiDB-lite"/>
    </source>
</evidence>
<organism evidence="2 3">
    <name type="scientific">Ensete ventricosum</name>
    <name type="common">Abyssinian banana</name>
    <name type="synonym">Musa ensete</name>
    <dbReference type="NCBI Taxonomy" id="4639"/>
    <lineage>
        <taxon>Eukaryota</taxon>
        <taxon>Viridiplantae</taxon>
        <taxon>Streptophyta</taxon>
        <taxon>Embryophyta</taxon>
        <taxon>Tracheophyta</taxon>
        <taxon>Spermatophyta</taxon>
        <taxon>Magnoliopsida</taxon>
        <taxon>Liliopsida</taxon>
        <taxon>Zingiberales</taxon>
        <taxon>Musaceae</taxon>
        <taxon>Ensete</taxon>
    </lineage>
</organism>
<evidence type="ECO:0000313" key="2">
    <source>
        <dbReference type="EMBL" id="RRT46740.1"/>
    </source>
</evidence>
<reference evidence="2 3" key="1">
    <citation type="journal article" date="2014" name="Agronomy (Basel)">
        <title>A Draft Genome Sequence for Ensete ventricosum, the Drought-Tolerant Tree Against Hunger.</title>
        <authorList>
            <person name="Harrison J."/>
            <person name="Moore K.A."/>
            <person name="Paszkiewicz K."/>
            <person name="Jones T."/>
            <person name="Grant M."/>
            <person name="Ambacheew D."/>
            <person name="Muzemil S."/>
            <person name="Studholme D.J."/>
        </authorList>
    </citation>
    <scope>NUCLEOTIDE SEQUENCE [LARGE SCALE GENOMIC DNA]</scope>
</reference>
<proteinExistence type="predicted"/>
<feature type="region of interest" description="Disordered" evidence="1">
    <location>
        <begin position="19"/>
        <end position="106"/>
    </location>
</feature>
<gene>
    <name evidence="2" type="ORF">B296_00038727</name>
</gene>